<evidence type="ECO:0000313" key="2">
    <source>
        <dbReference type="EMBL" id="KAK0725488.1"/>
    </source>
</evidence>
<comment type="caution">
    <text evidence="2">The sequence shown here is derived from an EMBL/GenBank/DDBJ whole genome shotgun (WGS) entry which is preliminary data.</text>
</comment>
<sequence length="91" mass="10291">MPISGESRLLRCHSTCNLFNFNFNFIFTWVVPVLPISLGVVPSRFLNQPARAQFHVGRMSRSKGASPMRYFLVVVVLTLSVNPSFDMRCPS</sequence>
<keyword evidence="1" id="KW-1133">Transmembrane helix</keyword>
<dbReference type="EMBL" id="JAUKUA010000002">
    <property type="protein sequence ID" value="KAK0725488.1"/>
    <property type="molecule type" value="Genomic_DNA"/>
</dbReference>
<evidence type="ECO:0000313" key="3">
    <source>
        <dbReference type="Proteomes" id="UP001172102"/>
    </source>
</evidence>
<feature type="transmembrane region" description="Helical" evidence="1">
    <location>
        <begin position="26"/>
        <end position="46"/>
    </location>
</feature>
<reference evidence="2" key="1">
    <citation type="submission" date="2023-06" db="EMBL/GenBank/DDBJ databases">
        <title>Genome-scale phylogeny and comparative genomics of the fungal order Sordariales.</title>
        <authorList>
            <consortium name="Lawrence Berkeley National Laboratory"/>
            <person name="Hensen N."/>
            <person name="Bonometti L."/>
            <person name="Westerberg I."/>
            <person name="Brannstrom I.O."/>
            <person name="Guillou S."/>
            <person name="Cros-Aarteil S."/>
            <person name="Calhoun S."/>
            <person name="Haridas S."/>
            <person name="Kuo A."/>
            <person name="Mondo S."/>
            <person name="Pangilinan J."/>
            <person name="Riley R."/>
            <person name="Labutti K."/>
            <person name="Andreopoulos B."/>
            <person name="Lipzen A."/>
            <person name="Chen C."/>
            <person name="Yanf M."/>
            <person name="Daum C."/>
            <person name="Ng V."/>
            <person name="Clum A."/>
            <person name="Steindorff A."/>
            <person name="Ohm R."/>
            <person name="Martin F."/>
            <person name="Silar P."/>
            <person name="Natvig D."/>
            <person name="Lalanne C."/>
            <person name="Gautier V."/>
            <person name="Ament-Velasquez S.L."/>
            <person name="Kruys A."/>
            <person name="Hutchinson M.I."/>
            <person name="Powell A.J."/>
            <person name="Barry K."/>
            <person name="Miller A.N."/>
            <person name="Grigoriev I.V."/>
            <person name="Debuchy R."/>
            <person name="Gladieux P."/>
            <person name="Thoren M.H."/>
            <person name="Johannesson H."/>
        </authorList>
    </citation>
    <scope>NUCLEOTIDE SEQUENCE</scope>
    <source>
        <strain evidence="2">SMH4607-1</strain>
    </source>
</reference>
<feature type="transmembrane region" description="Helical" evidence="1">
    <location>
        <begin position="67"/>
        <end position="85"/>
    </location>
</feature>
<proteinExistence type="predicted"/>
<keyword evidence="3" id="KW-1185">Reference proteome</keyword>
<dbReference type="AlphaFoldDB" id="A0AA40B0P3"/>
<accession>A0AA40B0P3</accession>
<organism evidence="2 3">
    <name type="scientific">Lasiosphaeris hirsuta</name>
    <dbReference type="NCBI Taxonomy" id="260670"/>
    <lineage>
        <taxon>Eukaryota</taxon>
        <taxon>Fungi</taxon>
        <taxon>Dikarya</taxon>
        <taxon>Ascomycota</taxon>
        <taxon>Pezizomycotina</taxon>
        <taxon>Sordariomycetes</taxon>
        <taxon>Sordariomycetidae</taxon>
        <taxon>Sordariales</taxon>
        <taxon>Lasiosphaeriaceae</taxon>
        <taxon>Lasiosphaeris</taxon>
    </lineage>
</organism>
<gene>
    <name evidence="2" type="ORF">B0H67DRAFT_570654</name>
</gene>
<dbReference type="Proteomes" id="UP001172102">
    <property type="component" value="Unassembled WGS sequence"/>
</dbReference>
<keyword evidence="1" id="KW-0812">Transmembrane</keyword>
<name>A0AA40B0P3_9PEZI</name>
<protein>
    <submittedName>
        <fullName evidence="2">Uncharacterized protein</fullName>
    </submittedName>
</protein>
<evidence type="ECO:0000256" key="1">
    <source>
        <dbReference type="SAM" id="Phobius"/>
    </source>
</evidence>
<keyword evidence="1" id="KW-0472">Membrane</keyword>